<evidence type="ECO:0000256" key="4">
    <source>
        <dbReference type="ARBA" id="ARBA00022801"/>
    </source>
</evidence>
<comment type="catalytic activity">
    <reaction evidence="1">
        <text>Hydrolysis of terminal non-reducing N-acetyl-D-hexosamine residues in N-acetyl-beta-D-hexosaminides.</text>
        <dbReference type="EC" id="3.2.1.52"/>
    </reaction>
</comment>
<dbReference type="Gene3D" id="3.20.20.80">
    <property type="entry name" value="Glycosidases"/>
    <property type="match status" value="1"/>
</dbReference>
<accession>E1R354</accession>
<evidence type="ECO:0000256" key="5">
    <source>
        <dbReference type="ARBA" id="ARBA00023295"/>
    </source>
</evidence>
<dbReference type="CDD" id="cd06563">
    <property type="entry name" value="GH20_chitobiase-like"/>
    <property type="match status" value="1"/>
</dbReference>
<evidence type="ECO:0000256" key="2">
    <source>
        <dbReference type="ARBA" id="ARBA00006285"/>
    </source>
</evidence>
<dbReference type="AlphaFoldDB" id="E1R354"/>
<dbReference type="EC" id="3.2.1.52" evidence="3"/>
<evidence type="ECO:0000256" key="1">
    <source>
        <dbReference type="ARBA" id="ARBA00001231"/>
    </source>
</evidence>
<keyword evidence="10" id="KW-1185">Reference proteome</keyword>
<protein>
    <recommendedName>
        <fullName evidence="3">beta-N-acetylhexosaminidase</fullName>
        <ecNumber evidence="3">3.2.1.52</ecNumber>
    </recommendedName>
</protein>
<evidence type="ECO:0000313" key="9">
    <source>
        <dbReference type="EMBL" id="ADK81240.1"/>
    </source>
</evidence>
<proteinExistence type="inferred from homology"/>
<dbReference type="GO" id="GO:0004563">
    <property type="term" value="F:beta-N-acetylhexosaminidase activity"/>
    <property type="evidence" value="ECO:0007669"/>
    <property type="project" value="UniProtKB-EC"/>
</dbReference>
<evidence type="ECO:0000256" key="3">
    <source>
        <dbReference type="ARBA" id="ARBA00012663"/>
    </source>
</evidence>
<comment type="similarity">
    <text evidence="2">Belongs to the glycosyl hydrolase 20 family.</text>
</comment>
<dbReference type="InterPro" id="IPR025705">
    <property type="entry name" value="Beta_hexosaminidase_sua/sub"/>
</dbReference>
<dbReference type="GO" id="GO:0005975">
    <property type="term" value="P:carbohydrate metabolic process"/>
    <property type="evidence" value="ECO:0007669"/>
    <property type="project" value="InterPro"/>
</dbReference>
<dbReference type="OrthoDB" id="1098018at2"/>
<dbReference type="InterPro" id="IPR015883">
    <property type="entry name" value="Glyco_hydro_20_cat"/>
</dbReference>
<dbReference type="Gene3D" id="3.30.379.10">
    <property type="entry name" value="Chitobiase/beta-hexosaminidase domain 2-like"/>
    <property type="match status" value="1"/>
</dbReference>
<dbReference type="eggNOG" id="COG3525">
    <property type="taxonomic scope" value="Bacteria"/>
</dbReference>
<gene>
    <name evidence="9" type="ordered locus">Spirs_2120</name>
</gene>
<dbReference type="Pfam" id="PF00728">
    <property type="entry name" value="Glyco_hydro_20"/>
    <property type="match status" value="1"/>
</dbReference>
<dbReference type="PRINTS" id="PR00738">
    <property type="entry name" value="GLHYDRLASE20"/>
</dbReference>
<feature type="domain" description="Beta-hexosaminidase bacterial type N-terminal" evidence="8">
    <location>
        <begin position="6"/>
        <end position="132"/>
    </location>
</feature>
<dbReference type="EMBL" id="CP002116">
    <property type="protein sequence ID" value="ADK81240.1"/>
    <property type="molecule type" value="Genomic_DNA"/>
</dbReference>
<dbReference type="GO" id="GO:0016020">
    <property type="term" value="C:membrane"/>
    <property type="evidence" value="ECO:0007669"/>
    <property type="project" value="TreeGrafter"/>
</dbReference>
<organism evidence="9 10">
    <name type="scientific">Sediminispirochaeta smaragdinae (strain DSM 11293 / JCM 15392 / SEBR 4228)</name>
    <name type="common">Spirochaeta smaragdinae</name>
    <dbReference type="NCBI Taxonomy" id="573413"/>
    <lineage>
        <taxon>Bacteria</taxon>
        <taxon>Pseudomonadati</taxon>
        <taxon>Spirochaetota</taxon>
        <taxon>Spirochaetia</taxon>
        <taxon>Spirochaetales</taxon>
        <taxon>Spirochaetaceae</taxon>
        <taxon>Sediminispirochaeta</taxon>
    </lineage>
</organism>
<keyword evidence="4 9" id="KW-0378">Hydrolase</keyword>
<name>E1R354_SEDSS</name>
<keyword evidence="5 9" id="KW-0326">Glycosidase</keyword>
<dbReference type="Pfam" id="PF02838">
    <property type="entry name" value="Glyco_hydro_20b"/>
    <property type="match status" value="1"/>
</dbReference>
<dbReference type="SUPFAM" id="SSF55545">
    <property type="entry name" value="beta-N-acetylhexosaminidase-like domain"/>
    <property type="match status" value="1"/>
</dbReference>
<dbReference type="KEGG" id="ssm:Spirs_2120"/>
<dbReference type="HOGENOM" id="CLU_007082_5_1_12"/>
<evidence type="ECO:0000259" key="7">
    <source>
        <dbReference type="Pfam" id="PF00728"/>
    </source>
</evidence>
<evidence type="ECO:0000259" key="8">
    <source>
        <dbReference type="Pfam" id="PF02838"/>
    </source>
</evidence>
<dbReference type="InterPro" id="IPR017853">
    <property type="entry name" value="GH"/>
</dbReference>
<sequence length="521" mass="59694">MKHSLSLIPQVNGNIADERTRFALSSDSLIQIEPGFEFAAEDLLRFLERHYNLRLTISSHTALPIFEHTQAGIINFCHDSGMVHPEGYQITIANGICDITAQTATGALYAVQTIKQLFHSAVPELPAVKVYDEPLYRWRGFMLDSARHFCPVGEIERILDMMLYLKMNKFHWHLTDDQGWRMEINDYPLLSQVGGLSAPSPGFYTTEELHYIVSYAEKRGITVIPEVDLPGHCLSLLAAYPELGCSGGPYVIPSEPGIFYELLCLGNDDALSFSKRLIDYICDIFPGPWIHIGGDEIPTRRWKECPKCQERMKEEHLSNSRELHTWFANRLQEYAAAKGKNLITWNDGIDEKLSRDIICQFWFPYHNAYEKAVAESKRGRKFIMSDYFSTYLDLSQAVVPLKATYAYTGHLHAGKEAAQEHAILGIEAPLWSEHISDRRSRDKQLFPRILAVAESCWTDAEAKNLHDFIKRVDHLKGFFQTEFSIDGNMYRRDPFVLIRFLKKAIRIISMLRQAVSPNREK</sequence>
<dbReference type="CAZy" id="GH20">
    <property type="family name" value="Glycoside Hydrolase Family 20"/>
</dbReference>
<dbReference type="RefSeq" id="WP_013254704.1">
    <property type="nucleotide sequence ID" value="NC_014364.1"/>
</dbReference>
<evidence type="ECO:0000256" key="6">
    <source>
        <dbReference type="PIRSR" id="PIRSR625705-1"/>
    </source>
</evidence>
<dbReference type="GO" id="GO:0030203">
    <property type="term" value="P:glycosaminoglycan metabolic process"/>
    <property type="evidence" value="ECO:0007669"/>
    <property type="project" value="TreeGrafter"/>
</dbReference>
<dbReference type="PANTHER" id="PTHR22600:SF57">
    <property type="entry name" value="BETA-N-ACETYLHEXOSAMINIDASE"/>
    <property type="match status" value="1"/>
</dbReference>
<evidence type="ECO:0000313" key="10">
    <source>
        <dbReference type="Proteomes" id="UP000002318"/>
    </source>
</evidence>
<dbReference type="SUPFAM" id="SSF51445">
    <property type="entry name" value="(Trans)glycosidases"/>
    <property type="match status" value="1"/>
</dbReference>
<dbReference type="STRING" id="573413.Spirs_2120"/>
<feature type="domain" description="Glycoside hydrolase family 20 catalytic" evidence="7">
    <location>
        <begin position="136"/>
        <end position="459"/>
    </location>
</feature>
<dbReference type="InterPro" id="IPR015882">
    <property type="entry name" value="HEX_bac_N"/>
</dbReference>
<dbReference type="Proteomes" id="UP000002318">
    <property type="component" value="Chromosome"/>
</dbReference>
<feature type="active site" description="Proton donor" evidence="6">
    <location>
        <position position="296"/>
    </location>
</feature>
<dbReference type="InterPro" id="IPR029018">
    <property type="entry name" value="Hex-like_dom2"/>
</dbReference>
<dbReference type="PANTHER" id="PTHR22600">
    <property type="entry name" value="BETA-HEXOSAMINIDASE"/>
    <property type="match status" value="1"/>
</dbReference>
<reference evidence="9 10" key="1">
    <citation type="journal article" date="2010" name="Stand. Genomic Sci.">
        <title>Complete genome sequence of Spirochaeta smaragdinae type strain (SEBR 4228).</title>
        <authorList>
            <person name="Mavromatis K."/>
            <person name="Yasawong M."/>
            <person name="Chertkov O."/>
            <person name="Lapidus A."/>
            <person name="Lucas S."/>
            <person name="Nolan M."/>
            <person name="Del Rio T.G."/>
            <person name="Tice H."/>
            <person name="Cheng J.F."/>
            <person name="Pitluck S."/>
            <person name="Liolios K."/>
            <person name="Ivanova N."/>
            <person name="Tapia R."/>
            <person name="Han C."/>
            <person name="Bruce D."/>
            <person name="Goodwin L."/>
            <person name="Pati A."/>
            <person name="Chen A."/>
            <person name="Palaniappan K."/>
            <person name="Land M."/>
            <person name="Hauser L."/>
            <person name="Chang Y.J."/>
            <person name="Jeffries C.D."/>
            <person name="Detter J.C."/>
            <person name="Rohde M."/>
            <person name="Brambilla E."/>
            <person name="Spring S."/>
            <person name="Goker M."/>
            <person name="Sikorski J."/>
            <person name="Woyke T."/>
            <person name="Bristow J."/>
            <person name="Eisen J.A."/>
            <person name="Markowitz V."/>
            <person name="Hugenholtz P."/>
            <person name="Klenk H.P."/>
            <person name="Kyrpides N.C."/>
        </authorList>
    </citation>
    <scope>NUCLEOTIDE SEQUENCE [LARGE SCALE GENOMIC DNA]</scope>
    <source>
        <strain evidence="10">DSM 11293 / JCM 15392 / SEBR 4228</strain>
    </source>
</reference>